<dbReference type="InterPro" id="IPR006059">
    <property type="entry name" value="SBP"/>
</dbReference>
<proteinExistence type="inferred from homology"/>
<dbReference type="Gene3D" id="3.40.190.10">
    <property type="entry name" value="Periplasmic binding protein-like II"/>
    <property type="match status" value="1"/>
</dbReference>
<dbReference type="GO" id="GO:0042597">
    <property type="term" value="C:periplasmic space"/>
    <property type="evidence" value="ECO:0007669"/>
    <property type="project" value="UniProtKB-SubCell"/>
</dbReference>
<evidence type="ECO:0000256" key="2">
    <source>
        <dbReference type="ARBA" id="ARBA00008520"/>
    </source>
</evidence>
<accession>A0A124GFF0</accession>
<dbReference type="OrthoDB" id="9770625at2"/>
<dbReference type="InterPro" id="IPR050490">
    <property type="entry name" value="Bact_solute-bd_prot1"/>
</dbReference>
<keyword evidence="4" id="KW-0732">Signal</keyword>
<evidence type="ECO:0000256" key="1">
    <source>
        <dbReference type="ARBA" id="ARBA00004418"/>
    </source>
</evidence>
<dbReference type="Pfam" id="PF01547">
    <property type="entry name" value="SBP_bac_1"/>
    <property type="match status" value="1"/>
</dbReference>
<dbReference type="PANTHER" id="PTHR43649">
    <property type="entry name" value="ARABINOSE-BINDING PROTEIN-RELATED"/>
    <property type="match status" value="1"/>
</dbReference>
<dbReference type="SUPFAM" id="SSF53850">
    <property type="entry name" value="Periplasmic binding protein-like II"/>
    <property type="match status" value="1"/>
</dbReference>
<dbReference type="Proteomes" id="UP000053176">
    <property type="component" value="Unassembled WGS sequence"/>
</dbReference>
<dbReference type="AlphaFoldDB" id="A0A124GFF0"/>
<sequence>MRINRRSFSIVLASAAALSGVFAHGAQAAATEIVYSTFLDPTNERDPRAAAQTHMIEAFEKANPDIKVKLVVDPTGQTQMRAMRSHADKPDVVRITTNFLREYVATGNVLEIDDLLKRDKIDQTDWLRPLDDNKVDGKLYSLPQDYRIPILIYRKSLLEKAGVTQPPTTWDEACTEGKKANRGSVMGYPVPIGAGGGHGGAEALGEFYLDTMLPGDGGNYFTTSGEIAFPRENFLRAAQTIKDLFGRCGAAPQQSVQMGFNEIHDGLRAGTVAMTLFGLYRFNTIRAQGAGDDLGWAPPTAYTPTGKQTIYGFQLAINRSSKNIEPAWRFVTFMTSPEGQAIQGEGGEVVARASAYKAKYFTKPDAANQLAWAELVKKRGQLVTYSPVQVEFNEIVGEAFQRMILQDGSPEDAYTEVVKNYEEKLARSR</sequence>
<feature type="signal peptide" evidence="4">
    <location>
        <begin position="1"/>
        <end position="28"/>
    </location>
</feature>
<evidence type="ECO:0000256" key="3">
    <source>
        <dbReference type="ARBA" id="ARBA00022764"/>
    </source>
</evidence>
<reference evidence="5 6" key="1">
    <citation type="submission" date="2015-12" db="EMBL/GenBank/DDBJ databases">
        <title>Draft genome sequence of Mesorhizobium sp. UFLA 01-765, a multitolerant efficient symbiont and plant-growth promoting strain isolated from Zn-mining soil using Leucaena leucocephala as a trap plant.</title>
        <authorList>
            <person name="Rangel W.M."/>
            <person name="Thijs S."/>
            <person name="Longatti S.M."/>
            <person name="Moreira F.M."/>
            <person name="Weyens N."/>
            <person name="Vangronsveld J."/>
            <person name="Van Hamme J.D."/>
            <person name="Bottos E.M."/>
            <person name="Rineau F."/>
        </authorList>
    </citation>
    <scope>NUCLEOTIDE SEQUENCE [LARGE SCALE GENOMIC DNA]</scope>
    <source>
        <strain evidence="5 6">UFLA 01-765</strain>
    </source>
</reference>
<evidence type="ECO:0008006" key="7">
    <source>
        <dbReference type="Google" id="ProtNLM"/>
    </source>
</evidence>
<evidence type="ECO:0000313" key="5">
    <source>
        <dbReference type="EMBL" id="KUM23418.1"/>
    </source>
</evidence>
<gene>
    <name evidence="5" type="ORF">AU467_33505</name>
</gene>
<comment type="similarity">
    <text evidence="2">Belongs to the bacterial solute-binding protein 1 family.</text>
</comment>
<evidence type="ECO:0000313" key="6">
    <source>
        <dbReference type="Proteomes" id="UP000053176"/>
    </source>
</evidence>
<protein>
    <recommendedName>
        <fullName evidence="7">ABC transporter substrate-binding protein</fullName>
    </recommendedName>
</protein>
<dbReference type="EMBL" id="LPWA01000165">
    <property type="protein sequence ID" value="KUM23418.1"/>
    <property type="molecule type" value="Genomic_DNA"/>
</dbReference>
<comment type="caution">
    <text evidence="5">The sequence shown here is derived from an EMBL/GenBank/DDBJ whole genome shotgun (WGS) entry which is preliminary data.</text>
</comment>
<comment type="subcellular location">
    <subcellularLocation>
        <location evidence="1">Periplasm</location>
    </subcellularLocation>
</comment>
<dbReference type="CDD" id="cd13585">
    <property type="entry name" value="PBP2_TMBP_like"/>
    <property type="match status" value="1"/>
</dbReference>
<name>A0A124GFF0_RHILI</name>
<dbReference type="PANTHER" id="PTHR43649:SF30">
    <property type="entry name" value="ABC TRANSPORTER SUBSTRATE-BINDING PROTEIN"/>
    <property type="match status" value="1"/>
</dbReference>
<feature type="chain" id="PRO_5007172252" description="ABC transporter substrate-binding protein" evidence="4">
    <location>
        <begin position="29"/>
        <end position="429"/>
    </location>
</feature>
<organism evidence="5 6">
    <name type="scientific">Rhizobium loti</name>
    <name type="common">Mesorhizobium loti</name>
    <dbReference type="NCBI Taxonomy" id="381"/>
    <lineage>
        <taxon>Bacteria</taxon>
        <taxon>Pseudomonadati</taxon>
        <taxon>Pseudomonadota</taxon>
        <taxon>Alphaproteobacteria</taxon>
        <taxon>Hyphomicrobiales</taxon>
        <taxon>Phyllobacteriaceae</taxon>
        <taxon>Mesorhizobium</taxon>
    </lineage>
</organism>
<evidence type="ECO:0000256" key="4">
    <source>
        <dbReference type="SAM" id="SignalP"/>
    </source>
</evidence>
<keyword evidence="3" id="KW-0574">Periplasm</keyword>